<dbReference type="KEGG" id="phet:94290383"/>
<comment type="caution">
    <text evidence="1">The sequence shown here is derived from an EMBL/GenBank/DDBJ whole genome shotgun (WGS) entry which is preliminary data.</text>
</comment>
<dbReference type="Proteomes" id="UP000674318">
    <property type="component" value="Unassembled WGS sequence"/>
</dbReference>
<dbReference type="GeneID" id="94290383"/>
<organism evidence="1 2">
    <name type="scientific">Porcisia hertigi</name>
    <dbReference type="NCBI Taxonomy" id="2761500"/>
    <lineage>
        <taxon>Eukaryota</taxon>
        <taxon>Discoba</taxon>
        <taxon>Euglenozoa</taxon>
        <taxon>Kinetoplastea</taxon>
        <taxon>Metakinetoplastina</taxon>
        <taxon>Trypanosomatida</taxon>
        <taxon>Trypanosomatidae</taxon>
        <taxon>Leishmaniinae</taxon>
        <taxon>Porcisia</taxon>
    </lineage>
</organism>
<accession>A0A836LHG7</accession>
<keyword evidence="2" id="KW-1185">Reference proteome</keyword>
<evidence type="ECO:0000313" key="2">
    <source>
        <dbReference type="Proteomes" id="UP000674318"/>
    </source>
</evidence>
<protein>
    <submittedName>
        <fullName evidence="1">Uncharacterized protein</fullName>
    </submittedName>
</protein>
<name>A0A836LHG7_9TRYP</name>
<gene>
    <name evidence="1" type="ORF">JKF63_04320</name>
</gene>
<dbReference type="AlphaFoldDB" id="A0A836LHG7"/>
<proteinExistence type="predicted"/>
<sequence>MASTLEAEIAFLLSVAAHLSHSLEHVDNDTDDVSAPPPLSSLTTSELEVLAELLLLERKEGDGALATCADIAAAEEVEVMLLESPLTAMYEGEALSPYTRFILSFYSSTLYAQVPTKVNTIAIRLFQRFLCGCHSDSLRWLLQSCGASSLEVILRECLGLAGNLLSSHQIAAPSEVTGLVVSELNYDVQEVSPVDYLDLLCPHIPYLSQMCQQASLLLLSHDEMVRQPPSLLALFTIVFTIRNMGNDNDAVGLLLANWPASRQAVFSRMNAFLNRFT</sequence>
<dbReference type="RefSeq" id="XP_067756490.1">
    <property type="nucleotide sequence ID" value="XM_067900306.1"/>
</dbReference>
<evidence type="ECO:0000313" key="1">
    <source>
        <dbReference type="EMBL" id="KAG5502043.1"/>
    </source>
</evidence>
<dbReference type="OrthoDB" id="261014at2759"/>
<dbReference type="EMBL" id="JAFJZO010000026">
    <property type="protein sequence ID" value="KAG5502043.1"/>
    <property type="molecule type" value="Genomic_DNA"/>
</dbReference>
<reference evidence="1 2" key="1">
    <citation type="submission" date="2021-02" db="EMBL/GenBank/DDBJ databases">
        <title>Porcisia hertigi Genome sequencing and assembly.</title>
        <authorList>
            <person name="Almutairi H."/>
            <person name="Gatherer D."/>
        </authorList>
    </citation>
    <scope>NUCLEOTIDE SEQUENCE [LARGE SCALE GENOMIC DNA]</scope>
    <source>
        <strain evidence="1 2">C119</strain>
    </source>
</reference>